<sequence length="69" mass="7949">LRGFERYLSAVLLLHPVSSEERLNDDVFHFSAVVSLLFPSLIPTSTEAPCNNARYYILVRQCYFPVLLF</sequence>
<dbReference type="EMBL" id="CAAE01017897">
    <property type="protein sequence ID" value="CAG13761.1"/>
    <property type="molecule type" value="Genomic_DNA"/>
</dbReference>
<accession>Q4RCX1</accession>
<reference evidence="1" key="2">
    <citation type="submission" date="2004-02" db="EMBL/GenBank/DDBJ databases">
        <authorList>
            <consortium name="Genoscope"/>
            <consortium name="Whitehead Institute Centre for Genome Research"/>
        </authorList>
    </citation>
    <scope>NUCLEOTIDE SEQUENCE</scope>
</reference>
<name>Q4RCX1_TETNG</name>
<comment type="caution">
    <text evidence="1">The sequence shown here is derived from an EMBL/GenBank/DDBJ whole genome shotgun (WGS) entry which is preliminary data.</text>
</comment>
<reference evidence="1" key="1">
    <citation type="journal article" date="2004" name="Nature">
        <title>Genome duplication in the teleost fish Tetraodon nigroviridis reveals the early vertebrate proto-karyotype.</title>
        <authorList>
            <person name="Jaillon O."/>
            <person name="Aury J.-M."/>
            <person name="Brunet F."/>
            <person name="Petit J.-L."/>
            <person name="Stange-Thomann N."/>
            <person name="Mauceli E."/>
            <person name="Bouneau L."/>
            <person name="Fischer C."/>
            <person name="Ozouf-Costaz C."/>
            <person name="Bernot A."/>
            <person name="Nicaud S."/>
            <person name="Jaffe D."/>
            <person name="Fisher S."/>
            <person name="Lutfalla G."/>
            <person name="Dossat C."/>
            <person name="Segurens B."/>
            <person name="Dasilva C."/>
            <person name="Salanoubat M."/>
            <person name="Levy M."/>
            <person name="Boudet N."/>
            <person name="Castellano S."/>
            <person name="Anthouard V."/>
            <person name="Jubin C."/>
            <person name="Castelli V."/>
            <person name="Katinka M."/>
            <person name="Vacherie B."/>
            <person name="Biemont C."/>
            <person name="Skalli Z."/>
            <person name="Cattolico L."/>
            <person name="Poulain J."/>
            <person name="De Berardinis V."/>
            <person name="Cruaud C."/>
            <person name="Duprat S."/>
            <person name="Brottier P."/>
            <person name="Coutanceau J.-P."/>
            <person name="Gouzy J."/>
            <person name="Parra G."/>
            <person name="Lardier G."/>
            <person name="Chapple C."/>
            <person name="McKernan K.J."/>
            <person name="McEwan P."/>
            <person name="Bosak S."/>
            <person name="Kellis M."/>
            <person name="Volff J.-N."/>
            <person name="Guigo R."/>
            <person name="Zody M.C."/>
            <person name="Mesirov J."/>
            <person name="Lindblad-Toh K."/>
            <person name="Birren B."/>
            <person name="Nusbaum C."/>
            <person name="Kahn D."/>
            <person name="Robinson-Rechavi M."/>
            <person name="Laudet V."/>
            <person name="Schachter V."/>
            <person name="Quetier F."/>
            <person name="Saurin W."/>
            <person name="Scarpelli C."/>
            <person name="Wincker P."/>
            <person name="Lander E.S."/>
            <person name="Weissenbach J."/>
            <person name="Roest Crollius H."/>
        </authorList>
    </citation>
    <scope>NUCLEOTIDE SEQUENCE [LARGE SCALE GENOMIC DNA]</scope>
</reference>
<dbReference type="AlphaFoldDB" id="Q4RCX1"/>
<dbReference type="KEGG" id="tng:GSTEN00038001G001"/>
<evidence type="ECO:0000313" key="1">
    <source>
        <dbReference type="EMBL" id="CAG13761.1"/>
    </source>
</evidence>
<organism evidence="1">
    <name type="scientific">Tetraodon nigroviridis</name>
    <name type="common">Spotted green pufferfish</name>
    <name type="synonym">Chelonodon nigroviridis</name>
    <dbReference type="NCBI Taxonomy" id="99883"/>
    <lineage>
        <taxon>Eukaryota</taxon>
        <taxon>Metazoa</taxon>
        <taxon>Chordata</taxon>
        <taxon>Craniata</taxon>
        <taxon>Vertebrata</taxon>
        <taxon>Euteleostomi</taxon>
        <taxon>Actinopterygii</taxon>
        <taxon>Neopterygii</taxon>
        <taxon>Teleostei</taxon>
        <taxon>Neoteleostei</taxon>
        <taxon>Acanthomorphata</taxon>
        <taxon>Eupercaria</taxon>
        <taxon>Tetraodontiformes</taxon>
        <taxon>Tetradontoidea</taxon>
        <taxon>Tetraodontidae</taxon>
        <taxon>Tetraodon</taxon>
    </lineage>
</organism>
<proteinExistence type="predicted"/>
<gene>
    <name evidence="1" type="ORF">GSTENG00038001001</name>
</gene>
<feature type="non-terminal residue" evidence="1">
    <location>
        <position position="1"/>
    </location>
</feature>
<protein>
    <submittedName>
        <fullName evidence="1">(spotted green pufferfish) hypothetical protein</fullName>
    </submittedName>
</protein>